<dbReference type="GO" id="GO:0045493">
    <property type="term" value="P:xylan catabolic process"/>
    <property type="evidence" value="ECO:0007669"/>
    <property type="project" value="UniProtKB-KW"/>
</dbReference>
<dbReference type="OrthoDB" id="3039123at2759"/>
<proteinExistence type="inferred from homology"/>
<dbReference type="Proteomes" id="UP000191672">
    <property type="component" value="Unassembled WGS sequence"/>
</dbReference>
<dbReference type="EC" id="3.1.1.-" evidence="10"/>
<sequence>MIGLVAPLLIGAASATSLSKACTKTFVKSSLPSSEDNIPLGIIIDESSITANAYRNYSVTDATFWENVNIDFCEVSFAYSHDNLDDRIVVEYWMPLAENFQNRFLATGGAAYQISNGSGGADMSGGVAYGAATGLTDGGLPYWGSTDFDDVVLLGNGTANWPAIYNFAYQAIAEMTAIGKVFTKNYFGLSENFGKENSDKVYTYYMGCSEGGREGMSQVQKAPELYDGIIAGAPAMRYGQQQVNHIASPIQIQTIGHYPPSCVFDTVINATINACDKLDGKVDGVIARTDLCLLKFNVSSMIGETYSCAASTENSLGLGYGKRKRADGSSTPAQNGTISAKDIEVIQDLLTGLKDSNGDRVYLPFQPGAGFGDTTTYDSDTDSWTIESPNSNGEWVTKFLHWQNVSSLVMTDVTNDDLKAWMIEGMTKYMDSLQTTLPDLTPFLEHGGKLLHFHGEADSSIPTTGSIRYHESVRKIMYPNLGFEEGNKKLNEWYRLYLVPGAAHCATNSEQPNAGFPRDNFDHMIKWVEHNVTPVTINATVQSGSREGEVQKVCTWPSRPYYKNGKLICQEKQSSVNAMLWDLPAYKMPVY</sequence>
<gene>
    <name evidence="12" type="ORF">PENANT_c008G08253</name>
</gene>
<comment type="catalytic activity">
    <reaction evidence="9">
        <text>feruloyl-polysaccharide + H2O = ferulate + polysaccharide.</text>
        <dbReference type="EC" id="3.1.1.73"/>
    </reaction>
</comment>
<dbReference type="PANTHER" id="PTHR33938">
    <property type="entry name" value="FERULOYL ESTERASE B-RELATED"/>
    <property type="match status" value="1"/>
</dbReference>
<keyword evidence="5 11" id="KW-0732">Signal</keyword>
<keyword evidence="6 10" id="KW-0378">Hydrolase</keyword>
<evidence type="ECO:0000256" key="10">
    <source>
        <dbReference type="RuleBase" id="RU361238"/>
    </source>
</evidence>
<keyword evidence="4" id="KW-0479">Metal-binding</keyword>
<reference evidence="13" key="1">
    <citation type="journal article" date="2017" name="Nat. Microbiol.">
        <title>Global analysis of biosynthetic gene clusters reveals vast potential of secondary metabolite production in Penicillium species.</title>
        <authorList>
            <person name="Nielsen J.C."/>
            <person name="Grijseels S."/>
            <person name="Prigent S."/>
            <person name="Ji B."/>
            <person name="Dainat J."/>
            <person name="Nielsen K.F."/>
            <person name="Frisvad J.C."/>
            <person name="Workman M."/>
            <person name="Nielsen J."/>
        </authorList>
    </citation>
    <scope>NUCLEOTIDE SEQUENCE [LARGE SCALE GENOMIC DNA]</scope>
    <source>
        <strain evidence="13">IBT 31811</strain>
    </source>
</reference>
<keyword evidence="13" id="KW-1185">Reference proteome</keyword>
<dbReference type="EMBL" id="MDYN01000008">
    <property type="protein sequence ID" value="OQD86278.1"/>
    <property type="molecule type" value="Genomic_DNA"/>
</dbReference>
<dbReference type="InterPro" id="IPR029058">
    <property type="entry name" value="AB_hydrolase_fold"/>
</dbReference>
<dbReference type="GO" id="GO:0017000">
    <property type="term" value="P:antibiotic biosynthetic process"/>
    <property type="evidence" value="ECO:0007669"/>
    <property type="project" value="UniProtKB-ARBA"/>
</dbReference>
<evidence type="ECO:0000256" key="6">
    <source>
        <dbReference type="ARBA" id="ARBA00022801"/>
    </source>
</evidence>
<comment type="caution">
    <text evidence="12">The sequence shown here is derived from an EMBL/GenBank/DDBJ whole genome shotgun (WGS) entry which is preliminary data.</text>
</comment>
<keyword evidence="7" id="KW-0106">Calcium</keyword>
<dbReference type="SUPFAM" id="SSF53474">
    <property type="entry name" value="alpha/beta-Hydrolases"/>
    <property type="match status" value="1"/>
</dbReference>
<evidence type="ECO:0000256" key="1">
    <source>
        <dbReference type="ARBA" id="ARBA00006249"/>
    </source>
</evidence>
<name>A0A1V6QAL4_9EURO</name>
<dbReference type="GO" id="GO:0046872">
    <property type="term" value="F:metal ion binding"/>
    <property type="evidence" value="ECO:0007669"/>
    <property type="project" value="UniProtKB-KW"/>
</dbReference>
<evidence type="ECO:0000256" key="2">
    <source>
        <dbReference type="ARBA" id="ARBA00022487"/>
    </source>
</evidence>
<comment type="similarity">
    <text evidence="1 10">Belongs to the tannase family.</text>
</comment>
<protein>
    <recommendedName>
        <fullName evidence="10">Carboxylic ester hydrolase</fullName>
        <ecNumber evidence="10">3.1.1.-</ecNumber>
    </recommendedName>
</protein>
<accession>A0A1V6QAL4</accession>
<dbReference type="GO" id="GO:0072330">
    <property type="term" value="P:monocarboxylic acid biosynthetic process"/>
    <property type="evidence" value="ECO:0007669"/>
    <property type="project" value="UniProtKB-ARBA"/>
</dbReference>
<feature type="signal peptide" evidence="11">
    <location>
        <begin position="1"/>
        <end position="15"/>
    </location>
</feature>
<evidence type="ECO:0000256" key="11">
    <source>
        <dbReference type="SAM" id="SignalP"/>
    </source>
</evidence>
<dbReference type="AlphaFoldDB" id="A0A1V6QAL4"/>
<evidence type="ECO:0000256" key="3">
    <source>
        <dbReference type="ARBA" id="ARBA00022651"/>
    </source>
</evidence>
<dbReference type="Pfam" id="PF07519">
    <property type="entry name" value="Tannase"/>
    <property type="match status" value="1"/>
</dbReference>
<dbReference type="InterPro" id="IPR011118">
    <property type="entry name" value="Tannase/feruloyl_esterase"/>
</dbReference>
<evidence type="ECO:0000256" key="8">
    <source>
        <dbReference type="ARBA" id="ARBA00023157"/>
    </source>
</evidence>
<evidence type="ECO:0000256" key="4">
    <source>
        <dbReference type="ARBA" id="ARBA00022723"/>
    </source>
</evidence>
<keyword evidence="3" id="KW-0624">Polysaccharide degradation</keyword>
<keyword evidence="3" id="KW-0858">Xylan degradation</keyword>
<dbReference type="PANTHER" id="PTHR33938:SF15">
    <property type="entry name" value="FERULOYL ESTERASE B-RELATED"/>
    <property type="match status" value="1"/>
</dbReference>
<evidence type="ECO:0000256" key="7">
    <source>
        <dbReference type="ARBA" id="ARBA00022837"/>
    </source>
</evidence>
<keyword evidence="8" id="KW-1015">Disulfide bond</keyword>
<evidence type="ECO:0000313" key="13">
    <source>
        <dbReference type="Proteomes" id="UP000191672"/>
    </source>
</evidence>
<keyword evidence="2" id="KW-0719">Serine esterase</keyword>
<dbReference type="GO" id="GO:0030600">
    <property type="term" value="F:feruloyl esterase activity"/>
    <property type="evidence" value="ECO:0007669"/>
    <property type="project" value="UniProtKB-EC"/>
</dbReference>
<evidence type="ECO:0000256" key="5">
    <source>
        <dbReference type="ARBA" id="ARBA00022729"/>
    </source>
</evidence>
<evidence type="ECO:0000313" key="12">
    <source>
        <dbReference type="EMBL" id="OQD86278.1"/>
    </source>
</evidence>
<keyword evidence="3" id="KW-0119">Carbohydrate metabolism</keyword>
<organism evidence="12 13">
    <name type="scientific">Penicillium antarcticum</name>
    <dbReference type="NCBI Taxonomy" id="416450"/>
    <lineage>
        <taxon>Eukaryota</taxon>
        <taxon>Fungi</taxon>
        <taxon>Dikarya</taxon>
        <taxon>Ascomycota</taxon>
        <taxon>Pezizomycotina</taxon>
        <taxon>Eurotiomycetes</taxon>
        <taxon>Eurotiomycetidae</taxon>
        <taxon>Eurotiales</taxon>
        <taxon>Aspergillaceae</taxon>
        <taxon>Penicillium</taxon>
    </lineage>
</organism>
<evidence type="ECO:0000256" key="9">
    <source>
        <dbReference type="ARBA" id="ARBA00034075"/>
    </source>
</evidence>
<feature type="chain" id="PRO_5012912565" description="Carboxylic ester hydrolase" evidence="11">
    <location>
        <begin position="16"/>
        <end position="591"/>
    </location>
</feature>